<keyword evidence="5" id="KW-1133">Transmembrane helix</keyword>
<evidence type="ECO:0000259" key="6">
    <source>
        <dbReference type="Pfam" id="PF00724"/>
    </source>
</evidence>
<keyword evidence="4" id="KW-0560">Oxidoreductase</keyword>
<dbReference type="Gene3D" id="3.20.20.70">
    <property type="entry name" value="Aldolase class I"/>
    <property type="match status" value="1"/>
</dbReference>
<dbReference type="Pfam" id="PF00724">
    <property type="entry name" value="Oxidored_FMN"/>
    <property type="match status" value="1"/>
</dbReference>
<dbReference type="EMBL" id="OOIP01000001">
    <property type="protein sequence ID" value="SPO34824.1"/>
    <property type="molecule type" value="Genomic_DNA"/>
</dbReference>
<evidence type="ECO:0000256" key="3">
    <source>
        <dbReference type="ARBA" id="ARBA00022643"/>
    </source>
</evidence>
<dbReference type="OrthoDB" id="1663137at2759"/>
<evidence type="ECO:0000313" key="7">
    <source>
        <dbReference type="EMBL" id="SPO34824.1"/>
    </source>
</evidence>
<dbReference type="SUPFAM" id="SSF51395">
    <property type="entry name" value="FMN-linked oxidoreductases"/>
    <property type="match status" value="1"/>
</dbReference>
<dbReference type="InterPro" id="IPR013785">
    <property type="entry name" value="Aldolase_TIM"/>
</dbReference>
<evidence type="ECO:0000256" key="4">
    <source>
        <dbReference type="ARBA" id="ARBA00023002"/>
    </source>
</evidence>
<evidence type="ECO:0000256" key="5">
    <source>
        <dbReference type="SAM" id="Phobius"/>
    </source>
</evidence>
<feature type="transmembrane region" description="Helical" evidence="5">
    <location>
        <begin position="500"/>
        <end position="522"/>
    </location>
</feature>
<name>A0A5C3ER52_9BASI</name>
<proteinExistence type="inferred from homology"/>
<dbReference type="PANTHER" id="PTHR43656">
    <property type="entry name" value="BINDING OXIDOREDUCTASE, PUTATIVE (AFU_ORTHOLOGUE AFUA_2G08260)-RELATED"/>
    <property type="match status" value="1"/>
</dbReference>
<dbReference type="InterPro" id="IPR001155">
    <property type="entry name" value="OxRdtase_FMN_N"/>
</dbReference>
<keyword evidence="3" id="KW-0288">FMN</keyword>
<dbReference type="Proteomes" id="UP000323386">
    <property type="component" value="Unassembled WGS sequence"/>
</dbReference>
<evidence type="ECO:0000313" key="8">
    <source>
        <dbReference type="Proteomes" id="UP000323386"/>
    </source>
</evidence>
<gene>
    <name evidence="7" type="ORF">PSFLO_00295</name>
</gene>
<keyword evidence="5" id="KW-0812">Transmembrane</keyword>
<keyword evidence="8" id="KW-1185">Reference proteome</keyword>
<dbReference type="GO" id="GO:0010181">
    <property type="term" value="F:FMN binding"/>
    <property type="evidence" value="ECO:0007669"/>
    <property type="project" value="InterPro"/>
</dbReference>
<accession>A0A5C3ER52</accession>
<protein>
    <submittedName>
        <fullName evidence="7">Related to NADH oxidase</fullName>
    </submittedName>
</protein>
<feature type="domain" description="NADH:flavin oxidoreductase/NADH oxidase N-terminal" evidence="6">
    <location>
        <begin position="127"/>
        <end position="291"/>
    </location>
</feature>
<dbReference type="InterPro" id="IPR051799">
    <property type="entry name" value="NADH_flavin_oxidoreductase"/>
</dbReference>
<evidence type="ECO:0000256" key="1">
    <source>
        <dbReference type="ARBA" id="ARBA00005979"/>
    </source>
</evidence>
<reference evidence="7 8" key="1">
    <citation type="submission" date="2018-03" db="EMBL/GenBank/DDBJ databases">
        <authorList>
            <person name="Guldener U."/>
        </authorList>
    </citation>
    <scope>NUCLEOTIDE SEQUENCE [LARGE SCALE GENOMIC DNA]</scope>
    <source>
        <strain evidence="7 8">DAOM196992</strain>
    </source>
</reference>
<dbReference type="PANTHER" id="PTHR43656:SF2">
    <property type="entry name" value="BINDING OXIDOREDUCTASE, PUTATIVE (AFU_ORTHOLOGUE AFUA_2G08260)-RELATED"/>
    <property type="match status" value="1"/>
</dbReference>
<evidence type="ECO:0000256" key="2">
    <source>
        <dbReference type="ARBA" id="ARBA00022630"/>
    </source>
</evidence>
<sequence length="524" mass="56301">MSKPSAQDQIETIARPLTFARGKRAPNRLAKAPMEEMLAQMGGGPPTPAHLELYRSWARGGWGMVITGNVAIDNTHLGTPFDVTTPPDSANAAERQRFKQAFKLYADAVTGRDQADVVPSSQRPLGVVQLVHAGRQSMRGSGRGIMTDPIAPSTVPMRPTAHLGPFGTVLDKVMWGTPIEMSLQQVQWLKNRFIEAAKLCEEAGFDGVELHASHGYMLAAFLSPLTNTRKDQYGGGAENRARLLLEIVDGVRAATGDDFLVGVKLNSSDYVQGGLTEEDALLNVRWLAENGGVDFVEISGGNYENPSFVMEGFDSEAEKAKVSGKQYQPKTSKRTAAREAFFASFSRQCRSVVTPPSSSPEETRLKLILTGGLRTRAGIASVLSPSSDPDNDGAGVDMACLGRPAALYPDLPRRLLDPALPDMEADTPRYTIPAVGALGLLPIKLVGAGWGTMWHSLMMAQIAIGSTPDPKASVIKLFRDLAGAPTGKKQAEGESQGAFLLRWVAIIVVFLAVGQGLLFSYLRS</sequence>
<organism evidence="7 8">
    <name type="scientific">Pseudozyma flocculosa</name>
    <dbReference type="NCBI Taxonomy" id="84751"/>
    <lineage>
        <taxon>Eukaryota</taxon>
        <taxon>Fungi</taxon>
        <taxon>Dikarya</taxon>
        <taxon>Basidiomycota</taxon>
        <taxon>Ustilaginomycotina</taxon>
        <taxon>Ustilaginomycetes</taxon>
        <taxon>Ustilaginales</taxon>
        <taxon>Ustilaginaceae</taxon>
        <taxon>Pseudozyma</taxon>
    </lineage>
</organism>
<comment type="similarity">
    <text evidence="1">Belongs to the NADH:flavin oxidoreductase/NADH oxidase family.</text>
</comment>
<keyword evidence="5" id="KW-0472">Membrane</keyword>
<dbReference type="GO" id="GO:0016491">
    <property type="term" value="F:oxidoreductase activity"/>
    <property type="evidence" value="ECO:0007669"/>
    <property type="project" value="UniProtKB-KW"/>
</dbReference>
<dbReference type="AlphaFoldDB" id="A0A5C3ER52"/>
<keyword evidence="2" id="KW-0285">Flavoprotein</keyword>